<dbReference type="InterPro" id="IPR013320">
    <property type="entry name" value="ConA-like_dom_sf"/>
</dbReference>
<reference evidence="1 2" key="1">
    <citation type="journal article" date="2014" name="Genome Announc.">
        <title>Draft Genome Sequence of the Agar-Degrading Bacterium Catenovulum sp. Strain DS-2, Isolated from Intestines of Haliotis diversicolor.</title>
        <authorList>
            <person name="Shan D."/>
            <person name="Li X."/>
            <person name="Gu Z."/>
            <person name="Wei G."/>
            <person name="Gao Z."/>
            <person name="Shao Z."/>
        </authorList>
    </citation>
    <scope>NUCLEOTIDE SEQUENCE [LARGE SCALE GENOMIC DNA]</scope>
    <source>
        <strain evidence="1 2">DS-2</strain>
    </source>
</reference>
<dbReference type="Pfam" id="PF13385">
    <property type="entry name" value="Laminin_G_3"/>
    <property type="match status" value="1"/>
</dbReference>
<dbReference type="OrthoDB" id="5748965at2"/>
<dbReference type="PROSITE" id="PS51257">
    <property type="entry name" value="PROKAR_LIPOPROTEIN"/>
    <property type="match status" value="1"/>
</dbReference>
<dbReference type="Proteomes" id="UP000019276">
    <property type="component" value="Unassembled WGS sequence"/>
</dbReference>
<dbReference type="SUPFAM" id="SSF49899">
    <property type="entry name" value="Concanavalin A-like lectins/glucanases"/>
    <property type="match status" value="1"/>
</dbReference>
<proteinExistence type="predicted"/>
<dbReference type="Gene3D" id="2.60.120.200">
    <property type="match status" value="1"/>
</dbReference>
<dbReference type="AlphaFoldDB" id="W7QW59"/>
<evidence type="ECO:0000313" key="2">
    <source>
        <dbReference type="Proteomes" id="UP000019276"/>
    </source>
</evidence>
<protein>
    <submittedName>
        <fullName evidence="1">Uncharacterized protein</fullName>
    </submittedName>
</protein>
<gene>
    <name evidence="1" type="ORF">DS2_11858</name>
</gene>
<evidence type="ECO:0000313" key="1">
    <source>
        <dbReference type="EMBL" id="EWH09525.1"/>
    </source>
</evidence>
<keyword evidence="2" id="KW-1185">Reference proteome</keyword>
<dbReference type="eggNOG" id="COG2755">
    <property type="taxonomic scope" value="Bacteria"/>
</dbReference>
<sequence length="827" mass="90197">MLSRDYKNVLCAASLVLLAACGGGEVEENPPPIKQPDTTTYQGPAPINQEVQNFKIAVWDNISSENRCGGCHTPETQQPYFASREDINQAFTQASLLVDLAKPEDSRLVAKVSNGHHCWLSSDQACGETMTQWIKLWSDDRVEQNNQLDLTAPAEKLPGSSLAFPDDETLFVEHIYPLTSQFCSNCHSPSAQFPVSPFFASSDETQAYQAAQKVINLDQINQSRLVVRLSQEFHNCWSNCGDNANQMRSAIEQFVAELDSNEIDENLLASRALAMTDGIVSAAEGRYESDLIALYEFKAGEGLQAFDTSGIEPAANLTFYGPVEWLGGWGINLQGGRAQASTAGSKKFHQLISLTGEFSIETWVTPANVVQEGPARIISYSANDDERNISLGQTQYNYDFMLRHSESDNNGSPALSTPDADEILQASLQHVVLTFDPINGQKIYVNSQLVADGHAEQLALGTLSNWDSSYALMLGNEATNNHPWLGQVRLLAVYNRALSEENITKNYDAGVGEKFVLLFSVGHLIDLADSYIMFEVSQFDNYSYLFATPKLVNLSGASLTTDLNIQGLRLAINGRDTSVGQSFINLDVNLASGTNLTEPVSLSGQASLLAIEKGFTQDEFFLTFDKIAEHTYARSEPAITEEQANTSSTEYSKIALRNFAEISASMSQLTGVSESTSSVANLYQTIKRQLPNIESIDIFVSAQQMAITQLGIAYCDTALNDEQIRSNWFGTFDFTQSPTATYADANRTNFIDNLLSKLMPLANADPQPLDQPSKSEVAAEINNLIDRLSQCATNGANGSSTCAADRSLTIAKASCTSVLASAATLLQ</sequence>
<dbReference type="EMBL" id="ARZY01000022">
    <property type="protein sequence ID" value="EWH09525.1"/>
    <property type="molecule type" value="Genomic_DNA"/>
</dbReference>
<comment type="caution">
    <text evidence="1">The sequence shown here is derived from an EMBL/GenBank/DDBJ whole genome shotgun (WGS) entry which is preliminary data.</text>
</comment>
<accession>W7QW59</accession>
<dbReference type="PATRIC" id="fig|1328313.3.peg.2424"/>
<dbReference type="RefSeq" id="WP_035015022.1">
    <property type="nucleotide sequence ID" value="NZ_ARZY01000022.1"/>
</dbReference>
<organism evidence="1 2">
    <name type="scientific">Catenovulum agarivorans DS-2</name>
    <dbReference type="NCBI Taxonomy" id="1328313"/>
    <lineage>
        <taxon>Bacteria</taxon>
        <taxon>Pseudomonadati</taxon>
        <taxon>Pseudomonadota</taxon>
        <taxon>Gammaproteobacteria</taxon>
        <taxon>Alteromonadales</taxon>
        <taxon>Alteromonadaceae</taxon>
        <taxon>Catenovulum</taxon>
    </lineage>
</organism>
<dbReference type="STRING" id="1328313.DS2_11858"/>
<name>W7QW59_9ALTE</name>